<dbReference type="Pfam" id="PF00668">
    <property type="entry name" value="Condensation"/>
    <property type="match status" value="1"/>
</dbReference>
<dbReference type="PROSITE" id="PS00455">
    <property type="entry name" value="AMP_BINDING"/>
    <property type="match status" value="2"/>
</dbReference>
<name>A0AAJ0D0X2_9HYPO</name>
<evidence type="ECO:0000256" key="3">
    <source>
        <dbReference type="ARBA" id="ARBA00022553"/>
    </source>
</evidence>
<dbReference type="Gene3D" id="3.40.50.12780">
    <property type="entry name" value="N-terminal domain of ligase-like"/>
    <property type="match status" value="2"/>
</dbReference>
<evidence type="ECO:0000256" key="5">
    <source>
        <dbReference type="ARBA" id="ARBA00022679"/>
    </source>
</evidence>
<dbReference type="InterPro" id="IPR045851">
    <property type="entry name" value="AMP-bd_C_sf"/>
</dbReference>
<dbReference type="GO" id="GO:0016874">
    <property type="term" value="F:ligase activity"/>
    <property type="evidence" value="ECO:0007669"/>
    <property type="project" value="UniProtKB-KW"/>
</dbReference>
<dbReference type="CDD" id="cd05918">
    <property type="entry name" value="A_NRPS_SidN3_like"/>
    <property type="match status" value="2"/>
</dbReference>
<dbReference type="CDD" id="cd19545">
    <property type="entry name" value="FUM14_C_NRPS-like"/>
    <property type="match status" value="1"/>
</dbReference>
<dbReference type="Gene3D" id="3.30.559.30">
    <property type="entry name" value="Nonribosomal peptide synthetase, condensation domain"/>
    <property type="match status" value="1"/>
</dbReference>
<dbReference type="Gene3D" id="1.10.1200.10">
    <property type="entry name" value="ACP-like"/>
    <property type="match status" value="1"/>
</dbReference>
<evidence type="ECO:0000259" key="6">
    <source>
        <dbReference type="PROSITE" id="PS50075"/>
    </source>
</evidence>
<dbReference type="InterPro" id="IPR036736">
    <property type="entry name" value="ACP-like_sf"/>
</dbReference>
<dbReference type="GO" id="GO:0005737">
    <property type="term" value="C:cytoplasm"/>
    <property type="evidence" value="ECO:0007669"/>
    <property type="project" value="TreeGrafter"/>
</dbReference>
<accession>A0AAJ0D0X2</accession>
<dbReference type="Gene3D" id="3.30.559.10">
    <property type="entry name" value="Chloramphenicol acetyltransferase-like domain"/>
    <property type="match status" value="1"/>
</dbReference>
<dbReference type="NCBIfam" id="TIGR01733">
    <property type="entry name" value="AA-adenyl-dom"/>
    <property type="match status" value="1"/>
</dbReference>
<evidence type="ECO:0000256" key="1">
    <source>
        <dbReference type="ARBA" id="ARBA00005107"/>
    </source>
</evidence>
<dbReference type="InterPro" id="IPR042099">
    <property type="entry name" value="ANL_N_sf"/>
</dbReference>
<evidence type="ECO:0000256" key="2">
    <source>
        <dbReference type="ARBA" id="ARBA00022450"/>
    </source>
</evidence>
<dbReference type="Pfam" id="PF00550">
    <property type="entry name" value="PP-binding"/>
    <property type="match status" value="1"/>
</dbReference>
<dbReference type="InterPro" id="IPR023213">
    <property type="entry name" value="CAT-like_dom_sf"/>
</dbReference>
<protein>
    <recommendedName>
        <fullName evidence="6">Carrier domain-containing protein</fullName>
    </recommendedName>
</protein>
<dbReference type="SUPFAM" id="SSF47336">
    <property type="entry name" value="ACP-like"/>
    <property type="match status" value="1"/>
</dbReference>
<organism evidence="7 8">
    <name type="scientific">Conoideocrella luteorostrata</name>
    <dbReference type="NCBI Taxonomy" id="1105319"/>
    <lineage>
        <taxon>Eukaryota</taxon>
        <taxon>Fungi</taxon>
        <taxon>Dikarya</taxon>
        <taxon>Ascomycota</taxon>
        <taxon>Pezizomycotina</taxon>
        <taxon>Sordariomycetes</taxon>
        <taxon>Hypocreomycetidae</taxon>
        <taxon>Hypocreales</taxon>
        <taxon>Clavicipitaceae</taxon>
        <taxon>Conoideocrella</taxon>
    </lineage>
</organism>
<dbReference type="PROSITE" id="PS50075">
    <property type="entry name" value="CARRIER"/>
    <property type="match status" value="1"/>
</dbReference>
<dbReference type="InterPro" id="IPR009081">
    <property type="entry name" value="PP-bd_ACP"/>
</dbReference>
<sequence>MDAEISSSKPSRRHVVGEVCDIGTTKSPPKDRCLSLITLAWSLILSSQQDSKDVDFDLSMAEVALTPHRLSLSLDQNKPCLDYMKELTTNIPALPVTALGPIDVAAWRGQPAEHWATRTVVAISTTHVNYSELATKGYSLIINCFLDLNQQEIHLSADFDEHVLSRDFVRLLLGDLEHTIWQLSNIQSPRVLLSDIEIIGSSTRRAMVYLNRPNQPKLDCLTHDLIAAHASSHPDSPAVHAWDGIYSYSELDKLSSGLAEHLLRLGIEPESVVPILFEKSKLSIVTMLGVMKAGGAILPLDPGLPLERLRGLVGDVNAPLAISSAKNQGQLAPVVKELVIDDRSLARLLNGTGDSSLIPRSKLVVPDNTLYIMFTSGSTGKPKGVVVSHAAFCSSSAGFRASTHLSSPQRRTLHYASPGFDASILETLVTLTVGGCICIPSDTDRLDDLAKCIRDLDVNWALLTPSVARLLCPSDVPRLQVLCLGGEALSKDLVETWADKVILVNAYGPTEGSIIAVVSEPLSPGIKNIPLGKARNCAVWIVAPDGSKVQPFNTIGEIIIEGPGVAGGYLGDEKKTAAVFGDDAGFLKPITGSSSRYYRTGDLGRMSPDGTIEYFGRKDSQVKINGQRIELGEIEHHFKECLGDSSAPKAYDVVVEPLTAPNGNKTVLAAFVGPAIESSSARRIAQNIVLESDSPLGKDILAAARSVGAKLAQKLPVHMMPKIMLPCRVIPRTSSGKSDRKRLRAEGNALLLRDILSVQQETECSSSDSDQMRESDRPLCETTDEYQSVALTPSTDCDQFIVEQISKQQDSSSLAVPDEDSESDGNFLRRVWAEVLTISETLVSSDADFFKLGGDSIGFIKIVAAYRRAGIPITVAAISKYPTFKRMLQVCQARKSVSDSNPVGNSTKFSLIEPDTADDLCREAAEHLQTKAEDIEDLFPCTNMQEELLVANMMHPGSSVGRFVFKLNCNIDVERLKQAWQTVWSNSPTLKTKVVYTASRGPLQAVVRSPLPWHTASSLSNYIAMDENDLMGPGTPLTRLAIINEEDAIYLVWTMHHMLYDGWSIPLICKKVNALYRGDMVEHRGDFRTFVAYSKSLGSDKQMAYWANVLRDVATSTFPVSDSCKTTCLARSSWKDSLDVTGTAEACSALGVTLPTIIQAAWAIMISDFSDTTDVLFGTTVSGRNAPVENIDCIDGPTLATVPIRLTVTSNTRISDFLESVREFFAELIPYEQSGLQAIRAINSDTARACDFQNLLLIQSEPGWESNTGALGEPSHHGEPLALPLLCQVWIRQDCIEFDVAFDDKVTNLEVIQRSITQVKFIMSQLFSLSDRPAAQLSEIAHAPEVKNTSSTGKIASRTDIEPGPTTIHELITAVAKTHGKQLALCSSAVSLTFDELEQLSLNLAAHLVSLSIGRGSIVPLYFEKSVWTVVSMLATLRAGAAFILLDPTQPVEKLRAISSQINATILLTSSSLHGSVGFGASLKQIIVSSSTTAALPDASLSQLPSVSPHDLAYLIFTSGSTGQPKGVMISHSSMAFSAAAYGNALELKSHTRVLQFSSYSFDASINETLVVLILSATVCIASETERMQDLAGFIRRSEVEWAILTPSVARLLSPDDVPSLMTLDLGGEAPDKTLLSRWHRAGVRVFNVYGPAEGSGTVLCQRYRDELDPRTIGLPMGCNAWIVDRDDHDKLVLEGETGELLIEGPILADGYFEDSKKTAESFIFSPRWATAPTRMYKTGDLCFRDATQVLVYVGRKDFQVKLHGMLHVHTVTPQQ</sequence>
<keyword evidence="5" id="KW-0808">Transferase</keyword>
<dbReference type="Proteomes" id="UP001251528">
    <property type="component" value="Unassembled WGS sequence"/>
</dbReference>
<dbReference type="SUPFAM" id="SSF52777">
    <property type="entry name" value="CoA-dependent acyltransferases"/>
    <property type="match status" value="2"/>
</dbReference>
<keyword evidence="2" id="KW-0596">Phosphopantetheine</keyword>
<evidence type="ECO:0000313" key="8">
    <source>
        <dbReference type="Proteomes" id="UP001251528"/>
    </source>
</evidence>
<dbReference type="InterPro" id="IPR000873">
    <property type="entry name" value="AMP-dep_synth/lig_dom"/>
</dbReference>
<dbReference type="GO" id="GO:0016740">
    <property type="term" value="F:transferase activity"/>
    <property type="evidence" value="ECO:0007669"/>
    <property type="project" value="UniProtKB-KW"/>
</dbReference>
<reference evidence="7" key="1">
    <citation type="submission" date="2023-06" db="EMBL/GenBank/DDBJ databases">
        <title>Conoideocrella luteorostrata (Hypocreales: Clavicipitaceae), a potential biocontrol fungus for elongate hemlock scale in United States Christmas tree production areas.</title>
        <authorList>
            <person name="Barrett H."/>
            <person name="Lovett B."/>
            <person name="Macias A.M."/>
            <person name="Stajich J.E."/>
            <person name="Kasson M.T."/>
        </authorList>
    </citation>
    <scope>NUCLEOTIDE SEQUENCE</scope>
    <source>
        <strain evidence="7">ARSEF 14590</strain>
    </source>
</reference>
<evidence type="ECO:0000256" key="4">
    <source>
        <dbReference type="ARBA" id="ARBA00022598"/>
    </source>
</evidence>
<dbReference type="PANTHER" id="PTHR45527">
    <property type="entry name" value="NONRIBOSOMAL PEPTIDE SYNTHETASE"/>
    <property type="match status" value="1"/>
</dbReference>
<keyword evidence="4" id="KW-0436">Ligase</keyword>
<dbReference type="Gene3D" id="3.30.300.30">
    <property type="match status" value="1"/>
</dbReference>
<gene>
    <name evidence="7" type="ORF">QQS21_000599</name>
</gene>
<dbReference type="SUPFAM" id="SSF56801">
    <property type="entry name" value="Acetyl-CoA synthetase-like"/>
    <property type="match status" value="2"/>
</dbReference>
<evidence type="ECO:0000313" key="7">
    <source>
        <dbReference type="EMBL" id="KAK2616556.1"/>
    </source>
</evidence>
<comment type="caution">
    <text evidence="7">The sequence shown here is derived from an EMBL/GenBank/DDBJ whole genome shotgun (WGS) entry which is preliminary data.</text>
</comment>
<proteinExistence type="predicted"/>
<dbReference type="InterPro" id="IPR010071">
    <property type="entry name" value="AA_adenyl_dom"/>
</dbReference>
<dbReference type="Pfam" id="PF00501">
    <property type="entry name" value="AMP-binding"/>
    <property type="match status" value="2"/>
</dbReference>
<dbReference type="InterPro" id="IPR020845">
    <property type="entry name" value="AMP-binding_CS"/>
</dbReference>
<comment type="pathway">
    <text evidence="1">Alkaloid biosynthesis; ergot alkaloid biosynthesis.</text>
</comment>
<keyword evidence="8" id="KW-1185">Reference proteome</keyword>
<keyword evidence="3" id="KW-0597">Phosphoprotein</keyword>
<dbReference type="EMBL" id="JASWJB010000005">
    <property type="protein sequence ID" value="KAK2616556.1"/>
    <property type="molecule type" value="Genomic_DNA"/>
</dbReference>
<dbReference type="GO" id="GO:0044550">
    <property type="term" value="P:secondary metabolite biosynthetic process"/>
    <property type="evidence" value="ECO:0007669"/>
    <property type="project" value="TreeGrafter"/>
</dbReference>
<dbReference type="PANTHER" id="PTHR45527:SF16">
    <property type="entry name" value="NONRIBOSOMAL PEPTIDE SYNTHASE ATNA-RELATED"/>
    <property type="match status" value="1"/>
</dbReference>
<dbReference type="InterPro" id="IPR001242">
    <property type="entry name" value="Condensation_dom"/>
</dbReference>
<feature type="domain" description="Carrier" evidence="6">
    <location>
        <begin position="819"/>
        <end position="895"/>
    </location>
</feature>
<dbReference type="GO" id="GO:0043041">
    <property type="term" value="P:amino acid activation for nonribosomal peptide biosynthetic process"/>
    <property type="evidence" value="ECO:0007669"/>
    <property type="project" value="TreeGrafter"/>
</dbReference>
<dbReference type="GO" id="GO:0031177">
    <property type="term" value="F:phosphopantetheine binding"/>
    <property type="evidence" value="ECO:0007669"/>
    <property type="project" value="TreeGrafter"/>
</dbReference>